<keyword evidence="2" id="KW-1185">Reference proteome</keyword>
<sequence>MKISEIMKTGTYIPAGFKINDMIYDAAYPFPLLSVDMNDERILISAPLHTDAFIAYPKKEEICIPFDQVKTIRCHAQKWYGGPLHKPYTDLFRFPIIVDIELLNHTTYKFRNNALIMIYDIYQLIQDKNIVFVDEKHLLKMLKKINTKQSALNIDIAVVEVLAPIAEQFELIA</sequence>
<organism evidence="1 2">
    <name type="scientific">[Eubacterium] hominis</name>
    <dbReference type="NCBI Taxonomy" id="2764325"/>
    <lineage>
        <taxon>Bacteria</taxon>
        <taxon>Bacillati</taxon>
        <taxon>Bacillota</taxon>
        <taxon>Erysipelotrichia</taxon>
        <taxon>Erysipelotrichales</taxon>
        <taxon>Erysipelotrichaceae</taxon>
        <taxon>Amedibacillus</taxon>
    </lineage>
</organism>
<dbReference type="Proteomes" id="UP000515856">
    <property type="component" value="Chromosome"/>
</dbReference>
<evidence type="ECO:0000313" key="2">
    <source>
        <dbReference type="Proteomes" id="UP000515856"/>
    </source>
</evidence>
<name>A0A7G9GMC1_9FIRM</name>
<dbReference type="AlphaFoldDB" id="A0A7G9GMC1"/>
<proteinExistence type="predicted"/>
<gene>
    <name evidence="1" type="ORF">H9Q80_17170</name>
</gene>
<accession>A0A7G9GMC1</accession>
<dbReference type="RefSeq" id="WP_117454760.1">
    <property type="nucleotide sequence ID" value="NZ_CP060636.1"/>
</dbReference>
<protein>
    <submittedName>
        <fullName evidence="1">Uncharacterized protein</fullName>
    </submittedName>
</protein>
<reference evidence="1 2" key="1">
    <citation type="submission" date="2020-08" db="EMBL/GenBank/DDBJ databases">
        <authorList>
            <person name="Liu C."/>
            <person name="Sun Q."/>
        </authorList>
    </citation>
    <scope>NUCLEOTIDE SEQUENCE [LARGE SCALE GENOMIC DNA]</scope>
    <source>
        <strain evidence="1 2">NSJ-61</strain>
    </source>
</reference>
<evidence type="ECO:0000313" key="1">
    <source>
        <dbReference type="EMBL" id="QNM11953.1"/>
    </source>
</evidence>
<dbReference type="KEGG" id="ehn:H9Q80_17170"/>
<dbReference type="EMBL" id="CP060636">
    <property type="protein sequence ID" value="QNM11953.1"/>
    <property type="molecule type" value="Genomic_DNA"/>
</dbReference>